<dbReference type="PANTHER" id="PTHR43798">
    <property type="entry name" value="MONOACYLGLYCEROL LIPASE"/>
    <property type="match status" value="1"/>
</dbReference>
<comment type="caution">
    <text evidence="3">The sequence shown here is derived from an EMBL/GenBank/DDBJ whole genome shotgun (WGS) entry which is preliminary data.</text>
</comment>
<keyword evidence="1 3" id="KW-0378">Hydrolase</keyword>
<dbReference type="InterPro" id="IPR050266">
    <property type="entry name" value="AB_hydrolase_sf"/>
</dbReference>
<sequence>MPFVPADDGVLLHYRSVGTGRPIVLIHGWTMNGRFFDRNVEHLARTHRVVTIDMRGHGRSGRDLVHLTMEQLGQDVETVLDHLDLHDVVLGGWSMGMAVVYNYLDLFGTGRLAGVVDIDMTPYLFATDDWEHGVFGTLDPAASLAVQRQMVKDRIGLCETLIPAMFAAGAEVDPATLEWWKDESTTVPDLTALALWVSFSSQDWRPLLPTIDVPVLLAHGARSQIYPTKVWEALAAAIPRTSTVIFENSGHSPFWEEPDRFNAELEAFAEKL</sequence>
<evidence type="ECO:0000259" key="2">
    <source>
        <dbReference type="Pfam" id="PF00561"/>
    </source>
</evidence>
<feature type="domain" description="AB hydrolase-1" evidence="2">
    <location>
        <begin position="22"/>
        <end position="258"/>
    </location>
</feature>
<evidence type="ECO:0000313" key="3">
    <source>
        <dbReference type="EMBL" id="MFD1236523.1"/>
    </source>
</evidence>
<reference evidence="4" key="1">
    <citation type="journal article" date="2019" name="Int. J. Syst. Evol. Microbiol.">
        <title>The Global Catalogue of Microorganisms (GCM) 10K type strain sequencing project: providing services to taxonomists for standard genome sequencing and annotation.</title>
        <authorList>
            <consortium name="The Broad Institute Genomics Platform"/>
            <consortium name="The Broad Institute Genome Sequencing Center for Infectious Disease"/>
            <person name="Wu L."/>
            <person name="Ma J."/>
        </authorList>
    </citation>
    <scope>NUCLEOTIDE SEQUENCE [LARGE SCALE GENOMIC DNA]</scope>
    <source>
        <strain evidence="4">CCUG 49018</strain>
    </source>
</reference>
<dbReference type="Gene3D" id="3.40.50.1820">
    <property type="entry name" value="alpha/beta hydrolase"/>
    <property type="match status" value="1"/>
</dbReference>
<dbReference type="GO" id="GO:0016787">
    <property type="term" value="F:hydrolase activity"/>
    <property type="evidence" value="ECO:0007669"/>
    <property type="project" value="UniProtKB-KW"/>
</dbReference>
<evidence type="ECO:0000313" key="4">
    <source>
        <dbReference type="Proteomes" id="UP001597182"/>
    </source>
</evidence>
<protein>
    <submittedName>
        <fullName evidence="3">Alpha/beta fold hydrolase</fullName>
    </submittedName>
</protein>
<dbReference type="Pfam" id="PF00561">
    <property type="entry name" value="Abhydrolase_1"/>
    <property type="match status" value="1"/>
</dbReference>
<gene>
    <name evidence="3" type="ORF">ACFQ34_24830</name>
</gene>
<dbReference type="InterPro" id="IPR029058">
    <property type="entry name" value="AB_hydrolase_fold"/>
</dbReference>
<accession>A0ABW3VNJ7</accession>
<dbReference type="InterPro" id="IPR000073">
    <property type="entry name" value="AB_hydrolase_1"/>
</dbReference>
<dbReference type="EMBL" id="JBHTMB010000229">
    <property type="protein sequence ID" value="MFD1236523.1"/>
    <property type="molecule type" value="Genomic_DNA"/>
</dbReference>
<dbReference type="RefSeq" id="WP_013677324.1">
    <property type="nucleotide sequence ID" value="NZ_BAABKS010000053.1"/>
</dbReference>
<evidence type="ECO:0000256" key="1">
    <source>
        <dbReference type="ARBA" id="ARBA00022801"/>
    </source>
</evidence>
<keyword evidence="4" id="KW-1185">Reference proteome</keyword>
<dbReference type="SUPFAM" id="SSF53474">
    <property type="entry name" value="alpha/beta-Hydrolases"/>
    <property type="match status" value="1"/>
</dbReference>
<name>A0ABW3VNJ7_9PSEU</name>
<dbReference type="Proteomes" id="UP001597182">
    <property type="component" value="Unassembled WGS sequence"/>
</dbReference>
<proteinExistence type="predicted"/>
<organism evidence="3 4">
    <name type="scientific">Pseudonocardia benzenivorans</name>
    <dbReference type="NCBI Taxonomy" id="228005"/>
    <lineage>
        <taxon>Bacteria</taxon>
        <taxon>Bacillati</taxon>
        <taxon>Actinomycetota</taxon>
        <taxon>Actinomycetes</taxon>
        <taxon>Pseudonocardiales</taxon>
        <taxon>Pseudonocardiaceae</taxon>
        <taxon>Pseudonocardia</taxon>
    </lineage>
</organism>
<dbReference type="PANTHER" id="PTHR43798:SF31">
    <property type="entry name" value="AB HYDROLASE SUPERFAMILY PROTEIN YCLE"/>
    <property type="match status" value="1"/>
</dbReference>